<dbReference type="PANTHER" id="PTHR43080:SF2">
    <property type="entry name" value="CBS DOMAIN-CONTAINING PROTEIN"/>
    <property type="match status" value="1"/>
</dbReference>
<evidence type="ECO:0000256" key="2">
    <source>
        <dbReference type="PROSITE-ProRule" id="PRU00703"/>
    </source>
</evidence>
<gene>
    <name evidence="4" type="ORF">SAMN06265340_10854</name>
</gene>
<dbReference type="Gene3D" id="3.10.580.10">
    <property type="entry name" value="CBS-domain"/>
    <property type="match status" value="1"/>
</dbReference>
<dbReference type="PANTHER" id="PTHR43080">
    <property type="entry name" value="CBS DOMAIN-CONTAINING PROTEIN CBSX3, MITOCHONDRIAL"/>
    <property type="match status" value="1"/>
</dbReference>
<dbReference type="Proteomes" id="UP000198405">
    <property type="component" value="Unassembled WGS sequence"/>
</dbReference>
<evidence type="ECO:0000313" key="4">
    <source>
        <dbReference type="EMBL" id="SNR82173.1"/>
    </source>
</evidence>
<dbReference type="RefSeq" id="WP_089323273.1">
    <property type="nucleotide sequence ID" value="NZ_FZOB01000008.1"/>
</dbReference>
<dbReference type="Pfam" id="PF00571">
    <property type="entry name" value="CBS"/>
    <property type="match status" value="2"/>
</dbReference>
<reference evidence="5" key="1">
    <citation type="submission" date="2017-06" db="EMBL/GenBank/DDBJ databases">
        <authorList>
            <person name="Varghese N."/>
            <person name="Submissions S."/>
        </authorList>
    </citation>
    <scope>NUCLEOTIDE SEQUENCE [LARGE SCALE GENOMIC DNA]</scope>
    <source>
        <strain evidence="5">DSM 15668</strain>
    </source>
</reference>
<dbReference type="OrthoDB" id="9802114at2"/>
<keyword evidence="1 2" id="KW-0129">CBS domain</keyword>
<dbReference type="AlphaFoldDB" id="A0A238ZHJ8"/>
<dbReference type="InterPro" id="IPR051257">
    <property type="entry name" value="Diverse_CBS-Domain"/>
</dbReference>
<dbReference type="InterPro" id="IPR046342">
    <property type="entry name" value="CBS_dom_sf"/>
</dbReference>
<sequence>MPIKEIMVRNVVTAFPDETLESVVKKLYSKNVGCVVIVEDDKPIGIITDRDVAIRGFKKAPETPVKEIMTPKVITISEDDGIFELTKKFRNHGIRRIPVVDTTGKLKGIISIDDIFELLVTEFANLVGAIRSI</sequence>
<dbReference type="SMART" id="SM00116">
    <property type="entry name" value="CBS"/>
    <property type="match status" value="2"/>
</dbReference>
<evidence type="ECO:0000259" key="3">
    <source>
        <dbReference type="PROSITE" id="PS51371"/>
    </source>
</evidence>
<dbReference type="EMBL" id="FZOB01000008">
    <property type="protein sequence ID" value="SNR82173.1"/>
    <property type="molecule type" value="Genomic_DNA"/>
</dbReference>
<proteinExistence type="predicted"/>
<protein>
    <submittedName>
        <fullName evidence="4">CBS domain-containing protein</fullName>
    </submittedName>
</protein>
<dbReference type="SUPFAM" id="SSF54631">
    <property type="entry name" value="CBS-domain pair"/>
    <property type="match status" value="1"/>
</dbReference>
<feature type="domain" description="CBS" evidence="3">
    <location>
        <begin position="7"/>
        <end position="62"/>
    </location>
</feature>
<accession>A0A238ZHJ8</accession>
<dbReference type="PROSITE" id="PS51371">
    <property type="entry name" value="CBS"/>
    <property type="match status" value="2"/>
</dbReference>
<feature type="domain" description="CBS" evidence="3">
    <location>
        <begin position="69"/>
        <end position="126"/>
    </location>
</feature>
<keyword evidence="5" id="KW-1185">Reference proteome</keyword>
<dbReference type="InterPro" id="IPR000644">
    <property type="entry name" value="CBS_dom"/>
</dbReference>
<evidence type="ECO:0000313" key="5">
    <source>
        <dbReference type="Proteomes" id="UP000198405"/>
    </source>
</evidence>
<organism evidence="4 5">
    <name type="scientific">Desulfurobacterium atlanticum</name>
    <dbReference type="NCBI Taxonomy" id="240169"/>
    <lineage>
        <taxon>Bacteria</taxon>
        <taxon>Pseudomonadati</taxon>
        <taxon>Aquificota</taxon>
        <taxon>Aquificia</taxon>
        <taxon>Desulfurobacteriales</taxon>
        <taxon>Desulfurobacteriaceae</taxon>
        <taxon>Desulfurobacterium</taxon>
    </lineage>
</organism>
<evidence type="ECO:0000256" key="1">
    <source>
        <dbReference type="ARBA" id="ARBA00023122"/>
    </source>
</evidence>
<name>A0A238ZHJ8_9BACT</name>